<dbReference type="GO" id="GO:0000139">
    <property type="term" value="C:Golgi membrane"/>
    <property type="evidence" value="ECO:0007669"/>
    <property type="project" value="InterPro"/>
</dbReference>
<dbReference type="KEGG" id="hazt:108668860"/>
<dbReference type="GeneID" id="108668860"/>
<dbReference type="InterPro" id="IPR036259">
    <property type="entry name" value="MFS_trans_sf"/>
</dbReference>
<dbReference type="Proteomes" id="UP000694843">
    <property type="component" value="Unplaced"/>
</dbReference>
<feature type="transmembrane region" description="Helical" evidence="8">
    <location>
        <begin position="343"/>
        <end position="364"/>
    </location>
</feature>
<evidence type="ECO:0000256" key="8">
    <source>
        <dbReference type="SAM" id="Phobius"/>
    </source>
</evidence>
<dbReference type="GO" id="GO:0015165">
    <property type="term" value="F:pyrimidine nucleotide-sugar transmembrane transporter activity"/>
    <property type="evidence" value="ECO:0007669"/>
    <property type="project" value="InterPro"/>
</dbReference>
<keyword evidence="3" id="KW-0762">Sugar transport</keyword>
<dbReference type="RefSeq" id="XP_018011605.1">
    <property type="nucleotide sequence ID" value="XM_018156116.1"/>
</dbReference>
<evidence type="ECO:0000256" key="4">
    <source>
        <dbReference type="ARBA" id="ARBA00022692"/>
    </source>
</evidence>
<comment type="similarity">
    <text evidence="2">Belongs to the nucleotide-sugar transporter family. SLC35A subfamily.</text>
</comment>
<comment type="subcellular location">
    <subcellularLocation>
        <location evidence="1">Membrane</location>
        <topology evidence="1">Multi-pass membrane protein</topology>
    </subcellularLocation>
</comment>
<keyword evidence="6 8" id="KW-0472">Membrane</keyword>
<dbReference type="Gene3D" id="1.10.3730.20">
    <property type="match status" value="1"/>
</dbReference>
<feature type="transmembrane region" description="Helical" evidence="8">
    <location>
        <begin position="466"/>
        <end position="486"/>
    </location>
</feature>
<gene>
    <name evidence="10" type="primary">LOC108668860</name>
</gene>
<feature type="transmembrane region" description="Helical" evidence="8">
    <location>
        <begin position="161"/>
        <end position="179"/>
    </location>
</feature>
<dbReference type="InterPro" id="IPR037185">
    <property type="entry name" value="EmrE-like"/>
</dbReference>
<dbReference type="NCBIfam" id="TIGR00803">
    <property type="entry name" value="nst"/>
    <property type="match status" value="2"/>
</dbReference>
<evidence type="ECO:0000256" key="6">
    <source>
        <dbReference type="ARBA" id="ARBA00023136"/>
    </source>
</evidence>
<reference evidence="10" key="1">
    <citation type="submission" date="2025-08" db="UniProtKB">
        <authorList>
            <consortium name="RefSeq"/>
        </authorList>
    </citation>
    <scope>IDENTIFICATION</scope>
    <source>
        <tissue evidence="10">Whole organism</tissue>
    </source>
</reference>
<dbReference type="PANTHER" id="PTHR10231">
    <property type="entry name" value="NUCLEOTIDE-SUGAR TRANSMEMBRANE TRANSPORTER"/>
    <property type="match status" value="1"/>
</dbReference>
<sequence>MLQLAFPRFIFSIKTISLVVLSMQTTTMVLMLRYSRTLTSSHATQSDAEETSKPDSGHHYIVSTAIYIAEILKLIVSLFLLHLQHGFKRASTCSELHREVMCNVPETCKMVIPAGLYLLQNNLLFVALSNLDAATYQVTYQLRILCTAGFSWLLLGRRLSLTHWLALACLMIGVALVQVDVGSSAVANVGGSTHSQLKMGASQLGKIPSAALPPALKAEVHPVAESDVHPGSEGDMPELKLPELPAALDELENNNPKEEAAQEDGHLKSLMDSLQQRFGGGFNSTKSSASEVKSQNEIPSRSNVPLGGVEAGVIRAGSAAAHLQLLHDKALLQQASSNREVSWLLGLLAVLVSCILSSFSGVYFERLVKRSRQTSLLIRNIQLGIFSIMFGTLSVCNDHRVLWRGGFFQGYTWATWAVIALQAGSGLVVSVTMKYADNILKVFATSVSIVLSALLSTYLLGHSAPTIPFIVGTAIVLGATLLYAVAPTPGAAVSKPSEKSTQQVSPLKETRSPPSYLLVSSPSEYKSLISRSRSTERLPIASEEDWDKMPLMADPRSLSVGPERCKTRSFAAVSLPCSATSTEAKVLLAKLF</sequence>
<evidence type="ECO:0000256" key="7">
    <source>
        <dbReference type="SAM" id="MobiDB-lite"/>
    </source>
</evidence>
<dbReference type="Pfam" id="PF04142">
    <property type="entry name" value="Nuc_sug_transp"/>
    <property type="match status" value="2"/>
</dbReference>
<evidence type="ECO:0000256" key="3">
    <source>
        <dbReference type="ARBA" id="ARBA00022597"/>
    </source>
</evidence>
<organism evidence="9 10">
    <name type="scientific">Hyalella azteca</name>
    <name type="common">Amphipod</name>
    <dbReference type="NCBI Taxonomy" id="294128"/>
    <lineage>
        <taxon>Eukaryota</taxon>
        <taxon>Metazoa</taxon>
        <taxon>Ecdysozoa</taxon>
        <taxon>Arthropoda</taxon>
        <taxon>Crustacea</taxon>
        <taxon>Multicrustacea</taxon>
        <taxon>Malacostraca</taxon>
        <taxon>Eumalacostraca</taxon>
        <taxon>Peracarida</taxon>
        <taxon>Amphipoda</taxon>
        <taxon>Senticaudata</taxon>
        <taxon>Talitrida</taxon>
        <taxon>Talitroidea</taxon>
        <taxon>Hyalellidae</taxon>
        <taxon>Hyalella</taxon>
    </lineage>
</organism>
<feature type="transmembrane region" description="Helical" evidence="8">
    <location>
        <begin position="413"/>
        <end position="432"/>
    </location>
</feature>
<feature type="transmembrane region" description="Helical" evidence="8">
    <location>
        <begin position="12"/>
        <end position="32"/>
    </location>
</feature>
<feature type="transmembrane region" description="Helical" evidence="8">
    <location>
        <begin position="376"/>
        <end position="393"/>
    </location>
</feature>
<evidence type="ECO:0000313" key="10">
    <source>
        <dbReference type="RefSeq" id="XP_018011605.1"/>
    </source>
</evidence>
<dbReference type="InterPro" id="IPR007271">
    <property type="entry name" value="Nuc_sug_transpt"/>
</dbReference>
<name>A0A8B7NDC3_HYAAZ</name>
<evidence type="ECO:0000256" key="2">
    <source>
        <dbReference type="ARBA" id="ARBA00009976"/>
    </source>
</evidence>
<feature type="region of interest" description="Disordered" evidence="7">
    <location>
        <begin position="490"/>
        <end position="515"/>
    </location>
</feature>
<dbReference type="SUPFAM" id="SSF103473">
    <property type="entry name" value="MFS general substrate transporter"/>
    <property type="match status" value="1"/>
</dbReference>
<keyword evidence="3" id="KW-0813">Transport</keyword>
<evidence type="ECO:0000313" key="9">
    <source>
        <dbReference type="Proteomes" id="UP000694843"/>
    </source>
</evidence>
<dbReference type="OrthoDB" id="408493at2759"/>
<feature type="region of interest" description="Disordered" evidence="7">
    <location>
        <begin position="281"/>
        <end position="301"/>
    </location>
</feature>
<feature type="transmembrane region" description="Helical" evidence="8">
    <location>
        <begin position="60"/>
        <end position="81"/>
    </location>
</feature>
<evidence type="ECO:0000256" key="1">
    <source>
        <dbReference type="ARBA" id="ARBA00004141"/>
    </source>
</evidence>
<proteinExistence type="inferred from homology"/>
<evidence type="ECO:0000256" key="5">
    <source>
        <dbReference type="ARBA" id="ARBA00022989"/>
    </source>
</evidence>
<dbReference type="SUPFAM" id="SSF103481">
    <property type="entry name" value="Multidrug resistance efflux transporter EmrE"/>
    <property type="match status" value="1"/>
</dbReference>
<keyword evidence="4 8" id="KW-0812">Transmembrane</keyword>
<keyword evidence="5 8" id="KW-1133">Transmembrane helix</keyword>
<dbReference type="AlphaFoldDB" id="A0A8B7NDC3"/>
<protein>
    <submittedName>
        <fullName evidence="10">UDP-N-acetylglucosamine transporter isoform X1</fullName>
    </submittedName>
</protein>
<feature type="compositionally biased region" description="Polar residues" evidence="7">
    <location>
        <begin position="283"/>
        <end position="301"/>
    </location>
</feature>
<keyword evidence="9" id="KW-1185">Reference proteome</keyword>
<feature type="transmembrane region" description="Helical" evidence="8">
    <location>
        <begin position="439"/>
        <end position="460"/>
    </location>
</feature>
<accession>A0A8B7NDC3</accession>